<dbReference type="FunFam" id="1.20.140.10:FF:000001">
    <property type="entry name" value="Acyl-CoA dehydrogenase"/>
    <property type="match status" value="1"/>
</dbReference>
<organism evidence="18 19">
    <name type="scientific">Macrostomum lignano</name>
    <dbReference type="NCBI Taxonomy" id="282301"/>
    <lineage>
        <taxon>Eukaryota</taxon>
        <taxon>Metazoa</taxon>
        <taxon>Spiralia</taxon>
        <taxon>Lophotrochozoa</taxon>
        <taxon>Platyhelminthes</taxon>
        <taxon>Rhabditophora</taxon>
        <taxon>Macrostomorpha</taxon>
        <taxon>Macrostomida</taxon>
        <taxon>Macrostomidae</taxon>
        <taxon>Macrostomum</taxon>
    </lineage>
</organism>
<evidence type="ECO:0000256" key="12">
    <source>
        <dbReference type="ARBA" id="ARBA00071686"/>
    </source>
</evidence>
<keyword evidence="5 14" id="KW-0285">Flavoprotein</keyword>
<comment type="similarity">
    <text evidence="3 14">Belongs to the acyl-CoA dehydrogenase family.</text>
</comment>
<keyword evidence="4" id="KW-0101">Branched-chain amino acid catabolism</keyword>
<evidence type="ECO:0000259" key="17">
    <source>
        <dbReference type="Pfam" id="PF02771"/>
    </source>
</evidence>
<dbReference type="FunFam" id="2.40.110.10:FF:000001">
    <property type="entry name" value="Acyl-CoA dehydrogenase, mitochondrial"/>
    <property type="match status" value="1"/>
</dbReference>
<evidence type="ECO:0000256" key="7">
    <source>
        <dbReference type="ARBA" id="ARBA00023002"/>
    </source>
</evidence>
<dbReference type="GO" id="GO:0005739">
    <property type="term" value="C:mitochondrion"/>
    <property type="evidence" value="ECO:0007669"/>
    <property type="project" value="TreeGrafter"/>
</dbReference>
<evidence type="ECO:0000256" key="9">
    <source>
        <dbReference type="ARBA" id="ARBA00050268"/>
    </source>
</evidence>
<keyword evidence="7 14" id="KW-0560">Oxidoreductase</keyword>
<evidence type="ECO:0000256" key="11">
    <source>
        <dbReference type="ARBA" id="ARBA00055070"/>
    </source>
</evidence>
<sequence length="420" mass="45362">MQALRRVFALNQNASWTRTVLATQQKSCLLSSSSILDIGIGLSAEKRQIQELALTFTQNEVAPHMQKWDAEHIFPVEMFTKTAALGFGAIYCKEEHGGSGLSRLDASLIFEAIATGCVTSSAYLSIHNMCAWMIDSTGTEEQRAKWLPQLAPMSRLASYCLTEPGSGSDAAALKTTAKSDGNYYVLNGSKAFISGAGATDLYLVMCRTGADGPKGISCVMVEKDTPGLSFGKIERKLGWNAQPTREVVFENCRVPKSNRLGPEGSGFGLAMRGLNGGRVNIASCSLGAAHASLLAAREYMTVRKQFGKQLAEFQALQFQLAEMAAQLVSSRLLVRQAAQSLDSGDPGAPAVCALAKLHATEQCFDVCNRALQLFGGYGYLLDFPVQQYLRDSRVNCILEGTNQVMRMLVARDIIGRLGDA</sequence>
<dbReference type="Gene3D" id="1.20.140.10">
    <property type="entry name" value="Butyryl-CoA Dehydrogenase, subunit A, domain 3"/>
    <property type="match status" value="1"/>
</dbReference>
<dbReference type="InterPro" id="IPR013786">
    <property type="entry name" value="AcylCoA_DH/ox_N"/>
</dbReference>
<dbReference type="PANTHER" id="PTHR43831">
    <property type="entry name" value="ISOBUTYRYL-COA DEHYDROGENASE"/>
    <property type="match status" value="1"/>
</dbReference>
<dbReference type="GO" id="GO:0003853">
    <property type="term" value="F:short-chain 2-methyl fatty acyl-CoA dehydrogenase activity"/>
    <property type="evidence" value="ECO:0007669"/>
    <property type="project" value="UniProtKB-EC"/>
</dbReference>
<dbReference type="Pfam" id="PF02771">
    <property type="entry name" value="Acyl-CoA_dh_N"/>
    <property type="match status" value="1"/>
</dbReference>
<dbReference type="SUPFAM" id="SSF56645">
    <property type="entry name" value="Acyl-CoA dehydrogenase NM domain-like"/>
    <property type="match status" value="1"/>
</dbReference>
<evidence type="ECO:0000259" key="15">
    <source>
        <dbReference type="Pfam" id="PF00441"/>
    </source>
</evidence>
<dbReference type="GO" id="GO:0009083">
    <property type="term" value="P:branched-chain amino acid catabolic process"/>
    <property type="evidence" value="ECO:0007669"/>
    <property type="project" value="UniProtKB-KW"/>
</dbReference>
<comment type="catalytic activity">
    <reaction evidence="9">
        <text>propanoyl-CoA + oxidized [electron-transfer flavoprotein] + H(+) = acryloyl-CoA + reduced [electron-transfer flavoprotein]</text>
        <dbReference type="Rhea" id="RHEA:31287"/>
        <dbReference type="Rhea" id="RHEA-COMP:10685"/>
        <dbReference type="Rhea" id="RHEA-COMP:10686"/>
        <dbReference type="ChEBI" id="CHEBI:15378"/>
        <dbReference type="ChEBI" id="CHEBI:57367"/>
        <dbReference type="ChEBI" id="CHEBI:57392"/>
        <dbReference type="ChEBI" id="CHEBI:57692"/>
        <dbReference type="ChEBI" id="CHEBI:58307"/>
    </reaction>
    <physiologicalReaction direction="left-to-right" evidence="9">
        <dbReference type="Rhea" id="RHEA:31288"/>
    </physiologicalReaction>
</comment>
<dbReference type="GO" id="GO:0050660">
    <property type="term" value="F:flavin adenine dinucleotide binding"/>
    <property type="evidence" value="ECO:0007669"/>
    <property type="project" value="InterPro"/>
</dbReference>
<dbReference type="InterPro" id="IPR009075">
    <property type="entry name" value="AcylCo_DH/oxidase_C"/>
</dbReference>
<dbReference type="Pfam" id="PF02770">
    <property type="entry name" value="Acyl-CoA_dh_M"/>
    <property type="match status" value="1"/>
</dbReference>
<comment type="pathway">
    <text evidence="2">Amino-acid degradation; L-valine degradation.</text>
</comment>
<dbReference type="Pfam" id="PF00441">
    <property type="entry name" value="Acyl-CoA_dh_1"/>
    <property type="match status" value="1"/>
</dbReference>
<dbReference type="InterPro" id="IPR006089">
    <property type="entry name" value="Acyl-CoA_DH_CS"/>
</dbReference>
<dbReference type="InterPro" id="IPR037069">
    <property type="entry name" value="AcylCoA_DH/ox_N_sf"/>
</dbReference>
<dbReference type="InterPro" id="IPR036250">
    <property type="entry name" value="AcylCo_DH-like_C"/>
</dbReference>
<dbReference type="AlphaFoldDB" id="A0A1I8IJS6"/>
<dbReference type="SUPFAM" id="SSF47203">
    <property type="entry name" value="Acyl-CoA dehydrogenase C-terminal domain-like"/>
    <property type="match status" value="1"/>
</dbReference>
<evidence type="ECO:0000313" key="18">
    <source>
        <dbReference type="Proteomes" id="UP000095280"/>
    </source>
</evidence>
<feature type="domain" description="Acyl-CoA dehydrogenase/oxidase C-terminal" evidence="15">
    <location>
        <begin position="264"/>
        <end position="413"/>
    </location>
</feature>
<dbReference type="InterPro" id="IPR046373">
    <property type="entry name" value="Acyl-CoA_Oxase/DH_mid-dom_sf"/>
</dbReference>
<evidence type="ECO:0000256" key="1">
    <source>
        <dbReference type="ARBA" id="ARBA00001974"/>
    </source>
</evidence>
<dbReference type="WBParaSite" id="maker-uti_cns_0013253-snap-gene-0.5-mRNA-1">
    <property type="protein sequence ID" value="maker-uti_cns_0013253-snap-gene-0.5-mRNA-1"/>
    <property type="gene ID" value="maker-uti_cns_0013253-snap-gene-0.5"/>
</dbReference>
<dbReference type="Gene3D" id="1.10.540.10">
    <property type="entry name" value="Acyl-CoA dehydrogenase/oxidase, N-terminal domain"/>
    <property type="match status" value="1"/>
</dbReference>
<feature type="domain" description="Acyl-CoA oxidase/dehydrogenase middle" evidence="16">
    <location>
        <begin position="159"/>
        <end position="252"/>
    </location>
</feature>
<comment type="catalytic activity">
    <reaction evidence="8">
        <text>(2S)-2-methylbutanoyl-CoA + oxidized [electron-transfer flavoprotein] + H(+) = (2E)-2-methylbut-2-enoyl-CoA + reduced [electron-transfer flavoprotein]</text>
        <dbReference type="Rhea" id="RHEA:48256"/>
        <dbReference type="Rhea" id="RHEA-COMP:10685"/>
        <dbReference type="Rhea" id="RHEA-COMP:10686"/>
        <dbReference type="ChEBI" id="CHEBI:15378"/>
        <dbReference type="ChEBI" id="CHEBI:57337"/>
        <dbReference type="ChEBI" id="CHEBI:57692"/>
        <dbReference type="ChEBI" id="CHEBI:58307"/>
        <dbReference type="ChEBI" id="CHEBI:88166"/>
    </reaction>
    <physiologicalReaction direction="left-to-right" evidence="8">
        <dbReference type="Rhea" id="RHEA:48257"/>
    </physiologicalReaction>
</comment>
<dbReference type="InterPro" id="IPR009100">
    <property type="entry name" value="AcylCoA_DH/oxidase_NM_dom_sf"/>
</dbReference>
<dbReference type="Gene3D" id="2.40.110.10">
    <property type="entry name" value="Butyryl-CoA Dehydrogenase, subunit A, domain 2"/>
    <property type="match status" value="1"/>
</dbReference>
<comment type="function">
    <text evidence="11">Isobutyryl-CoA dehydrogenase which catalyzes the conversion of 2-methylpropanoyl-CoA to (2E)-2-methylpropenoyl-CoA in the valine catabolic pathway. To a lesser extent, also able to catalyze the oxidation of (2S)-2-methylbutanoyl-CoA.</text>
</comment>
<dbReference type="PANTHER" id="PTHR43831:SF1">
    <property type="entry name" value="ISOBUTYRYL-COA DEHYDROGENASE, MITOCHONDRIAL"/>
    <property type="match status" value="1"/>
</dbReference>
<evidence type="ECO:0000313" key="19">
    <source>
        <dbReference type="WBParaSite" id="maker-uti_cns_0013253-snap-gene-0.5-mRNA-1"/>
    </source>
</evidence>
<evidence type="ECO:0000256" key="14">
    <source>
        <dbReference type="RuleBase" id="RU362125"/>
    </source>
</evidence>
<feature type="domain" description="Acyl-CoA dehydrogenase/oxidase N-terminal" evidence="17">
    <location>
        <begin position="44"/>
        <end position="151"/>
    </location>
</feature>
<dbReference type="Proteomes" id="UP000095280">
    <property type="component" value="Unplaced"/>
</dbReference>
<evidence type="ECO:0000256" key="8">
    <source>
        <dbReference type="ARBA" id="ARBA00049552"/>
    </source>
</evidence>
<evidence type="ECO:0000256" key="5">
    <source>
        <dbReference type="ARBA" id="ARBA00022630"/>
    </source>
</evidence>
<keyword evidence="6 14" id="KW-0274">FAD</keyword>
<evidence type="ECO:0000259" key="16">
    <source>
        <dbReference type="Pfam" id="PF02770"/>
    </source>
</evidence>
<keyword evidence="18" id="KW-1185">Reference proteome</keyword>
<evidence type="ECO:0000256" key="13">
    <source>
        <dbReference type="ARBA" id="ARBA00076026"/>
    </source>
</evidence>
<dbReference type="PROSITE" id="PS00072">
    <property type="entry name" value="ACYL_COA_DH_1"/>
    <property type="match status" value="1"/>
</dbReference>
<dbReference type="PIRSF" id="PIRSF016578">
    <property type="entry name" value="HsaA"/>
    <property type="match status" value="1"/>
</dbReference>
<comment type="catalytic activity">
    <reaction evidence="10">
        <text>2-methylpropanoyl-CoA + oxidized [electron-transfer flavoprotein] + H(+) = 2-methylpropenoyl-CoA + reduced [electron-transfer flavoprotein]</text>
        <dbReference type="Rhea" id="RHEA:44180"/>
        <dbReference type="Rhea" id="RHEA-COMP:10685"/>
        <dbReference type="Rhea" id="RHEA-COMP:10686"/>
        <dbReference type="ChEBI" id="CHEBI:15378"/>
        <dbReference type="ChEBI" id="CHEBI:57338"/>
        <dbReference type="ChEBI" id="CHEBI:57692"/>
        <dbReference type="ChEBI" id="CHEBI:58307"/>
        <dbReference type="ChEBI" id="CHEBI:62500"/>
        <dbReference type="EC" id="1.3.8.5"/>
    </reaction>
    <physiologicalReaction direction="left-to-right" evidence="10">
        <dbReference type="Rhea" id="RHEA:44181"/>
    </physiologicalReaction>
</comment>
<reference evidence="19" key="1">
    <citation type="submission" date="2016-11" db="UniProtKB">
        <authorList>
            <consortium name="WormBaseParasite"/>
        </authorList>
    </citation>
    <scope>IDENTIFICATION</scope>
</reference>
<dbReference type="InterPro" id="IPR052547">
    <property type="entry name" value="Mito_Isobutyryl-CoADH"/>
</dbReference>
<evidence type="ECO:0000256" key="3">
    <source>
        <dbReference type="ARBA" id="ARBA00009347"/>
    </source>
</evidence>
<evidence type="ECO:0000256" key="4">
    <source>
        <dbReference type="ARBA" id="ARBA00022456"/>
    </source>
</evidence>
<dbReference type="InterPro" id="IPR006091">
    <property type="entry name" value="Acyl-CoA_Oxase/DH_mid-dom"/>
</dbReference>
<proteinExistence type="inferred from homology"/>
<name>A0A1I8IJS6_9PLAT</name>
<evidence type="ECO:0000256" key="2">
    <source>
        <dbReference type="ARBA" id="ARBA00005109"/>
    </source>
</evidence>
<accession>A0A1I8IJS6</accession>
<evidence type="ECO:0000256" key="6">
    <source>
        <dbReference type="ARBA" id="ARBA00022827"/>
    </source>
</evidence>
<evidence type="ECO:0000256" key="10">
    <source>
        <dbReference type="ARBA" id="ARBA00052552"/>
    </source>
</evidence>
<protein>
    <recommendedName>
        <fullName evidence="12">Isobutyryl-CoA dehydrogenase, mitochondrial</fullName>
    </recommendedName>
    <alternativeName>
        <fullName evidence="13">Acyl-CoA dehydrogenase family member 8</fullName>
    </alternativeName>
</protein>
<comment type="cofactor">
    <cofactor evidence="1 14">
        <name>FAD</name>
        <dbReference type="ChEBI" id="CHEBI:57692"/>
    </cofactor>
</comment>